<dbReference type="Proteomes" id="UP000613002">
    <property type="component" value="Unassembled WGS sequence"/>
</dbReference>
<sequence length="40" mass="4689">MLFVKRLHKQINGEINVKEQLTLAIKLQKEGKLEQSKQLL</sequence>
<dbReference type="RefSeq" id="WP_255265190.1">
    <property type="nucleotide sequence ID" value="NZ_BDAQ01000004.1"/>
</dbReference>
<evidence type="ECO:0000313" key="2">
    <source>
        <dbReference type="Proteomes" id="UP000613002"/>
    </source>
</evidence>
<dbReference type="AlphaFoldDB" id="A0AA89NNI1"/>
<keyword evidence="2" id="KW-1185">Reference proteome</keyword>
<proteinExistence type="predicted"/>
<evidence type="ECO:0000313" key="1">
    <source>
        <dbReference type="EMBL" id="MBB3869044.1"/>
    </source>
</evidence>
<comment type="caution">
    <text evidence="1">The sequence shown here is derived from an EMBL/GenBank/DDBJ whole genome shotgun (WGS) entry which is preliminary data.</text>
</comment>
<accession>A0AA89NNI1</accession>
<dbReference type="GeneID" id="94901499"/>
<protein>
    <submittedName>
        <fullName evidence="1">Uncharacterized protein</fullName>
    </submittedName>
</protein>
<reference evidence="1 2" key="1">
    <citation type="submission" date="2020-08" db="EMBL/GenBank/DDBJ databases">
        <title>Genomic Encyclopedia of Type Strains, Phase IV (KMG-IV): sequencing the most valuable type-strain genomes for metagenomic binning, comparative biology and taxonomic classification.</title>
        <authorList>
            <person name="Goeker M."/>
        </authorList>
    </citation>
    <scope>NUCLEOTIDE SEQUENCE [LARGE SCALE GENOMIC DNA]</scope>
    <source>
        <strain evidence="1 2">DSM 14590</strain>
    </source>
</reference>
<name>A0AA89NNI1_9BACL</name>
<dbReference type="EMBL" id="JACICZ010000006">
    <property type="protein sequence ID" value="MBB3869044.1"/>
    <property type="molecule type" value="Genomic_DNA"/>
</dbReference>
<organism evidence="1 2">
    <name type="scientific">Parageobacillus toebii NBRC 107807</name>
    <dbReference type="NCBI Taxonomy" id="1223503"/>
    <lineage>
        <taxon>Bacteria</taxon>
        <taxon>Bacillati</taxon>
        <taxon>Bacillota</taxon>
        <taxon>Bacilli</taxon>
        <taxon>Bacillales</taxon>
        <taxon>Anoxybacillaceae</taxon>
        <taxon>Parageobacillus</taxon>
    </lineage>
</organism>
<gene>
    <name evidence="1" type="ORF">HNR78_001933</name>
</gene>